<gene>
    <name evidence="7" type="ORF">AVDCRST_MAG88-2355</name>
</gene>
<protein>
    <submittedName>
        <fullName evidence="7">Uncharacterized MFS-type transporter</fullName>
    </submittedName>
</protein>
<feature type="transmembrane region" description="Helical" evidence="5">
    <location>
        <begin position="315"/>
        <end position="337"/>
    </location>
</feature>
<dbReference type="GO" id="GO:0022857">
    <property type="term" value="F:transmembrane transporter activity"/>
    <property type="evidence" value="ECO:0007669"/>
    <property type="project" value="InterPro"/>
</dbReference>
<feature type="domain" description="Major facilitator superfamily (MFS) profile" evidence="6">
    <location>
        <begin position="24"/>
        <end position="470"/>
    </location>
</feature>
<keyword evidence="4 5" id="KW-0472">Membrane</keyword>
<dbReference type="CDD" id="cd17321">
    <property type="entry name" value="MFS_MMR_MDR_like"/>
    <property type="match status" value="1"/>
</dbReference>
<feature type="transmembrane region" description="Helical" evidence="5">
    <location>
        <begin position="528"/>
        <end position="548"/>
    </location>
</feature>
<feature type="transmembrane region" description="Helical" evidence="5">
    <location>
        <begin position="215"/>
        <end position="234"/>
    </location>
</feature>
<feature type="transmembrane region" description="Helical" evidence="5">
    <location>
        <begin position="115"/>
        <end position="136"/>
    </location>
</feature>
<feature type="transmembrane region" description="Helical" evidence="5">
    <location>
        <begin position="380"/>
        <end position="403"/>
    </location>
</feature>
<dbReference type="Gene3D" id="1.20.1720.10">
    <property type="entry name" value="Multidrug resistance protein D"/>
    <property type="match status" value="1"/>
</dbReference>
<dbReference type="PANTHER" id="PTHR42718:SF39">
    <property type="entry name" value="ACTINORHODIN TRANSPORTER-RELATED"/>
    <property type="match status" value="1"/>
</dbReference>
<feature type="transmembrane region" description="Helical" evidence="5">
    <location>
        <begin position="90"/>
        <end position="109"/>
    </location>
</feature>
<dbReference type="EMBL" id="CADCWM010000595">
    <property type="protein sequence ID" value="CAA9571242.1"/>
    <property type="molecule type" value="Genomic_DNA"/>
</dbReference>
<dbReference type="InterPro" id="IPR020846">
    <property type="entry name" value="MFS_dom"/>
</dbReference>
<sequence>MSRVAPAVPGIGAEASPDPRRWLALVVVLAAPLMAIFGQFVVNVAIATMQRDLRASFGQIQLVIAAYALAYAVLLVTGGRLGDLFGRKRLFLVGLGGFTLASALCGLAADPVLLIAARVAQGAAAALMSPQVLAIIRVTFPPREQSVAFALYGATLGLAGILGQLGGGLLIRANIFGLGWRPIFLINLPVGLAAFVAAVLLLRESRAPAVRRLDLGGVAILTAGLFLLVGPLVVGRDTGWPPWSRLCLLAAAPALAGFVAFERWLAAQGGAPLIDLALFRDRAFSLGLVVTLLLMVSNAGYFLILALYLQIGLGFSPLTAGLIFTPDAVGFFLAATLSARLAPKLGSRLLILGVGLRIVGLALAILAARGAGAGLRVVDLLPGLFLQGFGSGCVSAPLVGFILQGIRGRAAGAAAGVLTTVQQVANALGVAVIGLLFFGLLGRGAEGIAAEGALTLRQELVGAGAVPAALDATLDDFRACARDRAVARDPIATPPSCDRATLRPADAAVGGAITEGLSRARARGYGDAFVTTLAWIVAGLAGTVLLMLRLPTTPAVPDD</sequence>
<evidence type="ECO:0000256" key="4">
    <source>
        <dbReference type="ARBA" id="ARBA00023136"/>
    </source>
</evidence>
<evidence type="ECO:0000259" key="6">
    <source>
        <dbReference type="PROSITE" id="PS50850"/>
    </source>
</evidence>
<dbReference type="GO" id="GO:0016020">
    <property type="term" value="C:membrane"/>
    <property type="evidence" value="ECO:0007669"/>
    <property type="project" value="UniProtKB-SubCell"/>
</dbReference>
<accession>A0A6J4VB37</accession>
<evidence type="ECO:0000256" key="1">
    <source>
        <dbReference type="ARBA" id="ARBA00004141"/>
    </source>
</evidence>
<evidence type="ECO:0000256" key="3">
    <source>
        <dbReference type="ARBA" id="ARBA00022989"/>
    </source>
</evidence>
<feature type="transmembrane region" description="Helical" evidence="5">
    <location>
        <begin position="148"/>
        <end position="171"/>
    </location>
</feature>
<dbReference type="SUPFAM" id="SSF103473">
    <property type="entry name" value="MFS general substrate transporter"/>
    <property type="match status" value="1"/>
</dbReference>
<organism evidence="7">
    <name type="scientific">uncultured Thermomicrobiales bacterium</name>
    <dbReference type="NCBI Taxonomy" id="1645740"/>
    <lineage>
        <taxon>Bacteria</taxon>
        <taxon>Pseudomonadati</taxon>
        <taxon>Thermomicrobiota</taxon>
        <taxon>Thermomicrobia</taxon>
        <taxon>Thermomicrobiales</taxon>
        <taxon>environmental samples</taxon>
    </lineage>
</organism>
<dbReference type="InterPro" id="IPR011701">
    <property type="entry name" value="MFS"/>
</dbReference>
<feature type="transmembrane region" description="Helical" evidence="5">
    <location>
        <begin position="286"/>
        <end position="309"/>
    </location>
</feature>
<keyword evidence="2 5" id="KW-0812">Transmembrane</keyword>
<evidence type="ECO:0000256" key="2">
    <source>
        <dbReference type="ARBA" id="ARBA00022692"/>
    </source>
</evidence>
<dbReference type="AlphaFoldDB" id="A0A6J4VB37"/>
<evidence type="ECO:0000256" key="5">
    <source>
        <dbReference type="SAM" id="Phobius"/>
    </source>
</evidence>
<dbReference type="Pfam" id="PF07690">
    <property type="entry name" value="MFS_1"/>
    <property type="match status" value="1"/>
</dbReference>
<dbReference type="InterPro" id="IPR036259">
    <property type="entry name" value="MFS_trans_sf"/>
</dbReference>
<dbReference type="Gene3D" id="1.20.1250.20">
    <property type="entry name" value="MFS general substrate transporter like domains"/>
    <property type="match status" value="1"/>
</dbReference>
<evidence type="ECO:0000313" key="7">
    <source>
        <dbReference type="EMBL" id="CAA9571242.1"/>
    </source>
</evidence>
<keyword evidence="3 5" id="KW-1133">Transmembrane helix</keyword>
<proteinExistence type="predicted"/>
<feature type="transmembrane region" description="Helical" evidence="5">
    <location>
        <begin position="183"/>
        <end position="203"/>
    </location>
</feature>
<feature type="transmembrane region" description="Helical" evidence="5">
    <location>
        <begin position="349"/>
        <end position="368"/>
    </location>
</feature>
<dbReference type="PANTHER" id="PTHR42718">
    <property type="entry name" value="MAJOR FACILITATOR SUPERFAMILY MULTIDRUG TRANSPORTER MFSC"/>
    <property type="match status" value="1"/>
</dbReference>
<reference evidence="7" key="1">
    <citation type="submission" date="2020-02" db="EMBL/GenBank/DDBJ databases">
        <authorList>
            <person name="Meier V. D."/>
        </authorList>
    </citation>
    <scope>NUCLEOTIDE SEQUENCE</scope>
    <source>
        <strain evidence="7">AVDCRST_MAG88</strain>
    </source>
</reference>
<comment type="subcellular location">
    <subcellularLocation>
        <location evidence="1">Membrane</location>
        <topology evidence="1">Multi-pass membrane protein</topology>
    </subcellularLocation>
</comment>
<feature type="transmembrane region" description="Helical" evidence="5">
    <location>
        <begin position="58"/>
        <end position="78"/>
    </location>
</feature>
<feature type="transmembrane region" description="Helical" evidence="5">
    <location>
        <begin position="22"/>
        <end position="46"/>
    </location>
</feature>
<dbReference type="PROSITE" id="PS50850">
    <property type="entry name" value="MFS"/>
    <property type="match status" value="1"/>
</dbReference>
<name>A0A6J4VB37_9BACT</name>